<protein>
    <recommendedName>
        <fullName evidence="5">2-dehydro-3-deoxy-phosphogluconate aldolase</fullName>
        <ecNumber evidence="5">4.1.2.14</ecNumber>
    </recommendedName>
</protein>
<keyword evidence="8" id="KW-0119">Carbohydrate metabolism</keyword>
<evidence type="ECO:0000256" key="8">
    <source>
        <dbReference type="ARBA" id="ARBA00023277"/>
    </source>
</evidence>
<dbReference type="EC" id="4.1.2.14" evidence="5"/>
<comment type="pathway">
    <text evidence="2">Carbohydrate acid metabolism; 2-dehydro-3-deoxy-D-gluconate degradation; D-glyceraldehyde 3-phosphate and pyruvate from 2-dehydro-3-deoxy-D-gluconate: step 2/2.</text>
</comment>
<dbReference type="GO" id="GO:0008675">
    <property type="term" value="F:2-dehydro-3-deoxy-phosphogluconate aldolase activity"/>
    <property type="evidence" value="ECO:0007669"/>
    <property type="project" value="UniProtKB-EC"/>
</dbReference>
<comment type="similarity">
    <text evidence="3">Belongs to the KHG/KDPG aldolase family.</text>
</comment>
<keyword evidence="6 10" id="KW-0456">Lyase</keyword>
<name>A0A5J5E2Y1_9BIFI</name>
<comment type="catalytic activity">
    <reaction evidence="1">
        <text>2-dehydro-3-deoxy-6-phospho-D-gluconate = D-glyceraldehyde 3-phosphate + pyruvate</text>
        <dbReference type="Rhea" id="RHEA:17089"/>
        <dbReference type="ChEBI" id="CHEBI:15361"/>
        <dbReference type="ChEBI" id="CHEBI:57569"/>
        <dbReference type="ChEBI" id="CHEBI:59776"/>
        <dbReference type="EC" id="4.1.2.14"/>
    </reaction>
</comment>
<dbReference type="EMBL" id="RZOA01000009">
    <property type="protein sequence ID" value="KAA8823415.1"/>
    <property type="molecule type" value="Genomic_DNA"/>
</dbReference>
<dbReference type="PROSITE" id="PS00159">
    <property type="entry name" value="ALDOLASE_KDPG_KHG_1"/>
    <property type="match status" value="1"/>
</dbReference>
<dbReference type="PANTHER" id="PTHR30246">
    <property type="entry name" value="2-KETO-3-DEOXY-6-PHOSPHOGLUCONATE ALDOLASE"/>
    <property type="match status" value="1"/>
</dbReference>
<evidence type="ECO:0000256" key="7">
    <source>
        <dbReference type="ARBA" id="ARBA00023270"/>
    </source>
</evidence>
<dbReference type="Pfam" id="PF01081">
    <property type="entry name" value="Aldolase"/>
    <property type="match status" value="1"/>
</dbReference>
<dbReference type="Proteomes" id="UP000345527">
    <property type="component" value="Unassembled WGS sequence"/>
</dbReference>
<dbReference type="Proteomes" id="UP000374630">
    <property type="component" value="Unassembled WGS sequence"/>
</dbReference>
<dbReference type="InterPro" id="IPR000887">
    <property type="entry name" value="Aldlse_KDPG_KHG"/>
</dbReference>
<dbReference type="AlphaFoldDB" id="A0A5J5E2Y1"/>
<organism evidence="10 11">
    <name type="scientific">Bifidobacterium vespertilionis</name>
    <dbReference type="NCBI Taxonomy" id="2562524"/>
    <lineage>
        <taxon>Bacteria</taxon>
        <taxon>Bacillati</taxon>
        <taxon>Actinomycetota</taxon>
        <taxon>Actinomycetes</taxon>
        <taxon>Bifidobacteriales</taxon>
        <taxon>Bifidobacteriaceae</taxon>
        <taxon>Bifidobacterium</taxon>
    </lineage>
</organism>
<dbReference type="OrthoDB" id="9805177at2"/>
<dbReference type="CDD" id="cd00452">
    <property type="entry name" value="KDPG_aldolase"/>
    <property type="match status" value="1"/>
</dbReference>
<evidence type="ECO:0000313" key="9">
    <source>
        <dbReference type="EMBL" id="KAA8819577.1"/>
    </source>
</evidence>
<keyword evidence="7" id="KW-0704">Schiff base</keyword>
<dbReference type="SUPFAM" id="SSF51569">
    <property type="entry name" value="Aldolase"/>
    <property type="match status" value="1"/>
</dbReference>
<comment type="subunit">
    <text evidence="4">Homotrimer.</text>
</comment>
<evidence type="ECO:0000313" key="10">
    <source>
        <dbReference type="EMBL" id="KAA8823415.1"/>
    </source>
</evidence>
<dbReference type="InterPro" id="IPR031338">
    <property type="entry name" value="KDPG/KHG_AS_2"/>
</dbReference>
<comment type="caution">
    <text evidence="10">The sequence shown here is derived from an EMBL/GenBank/DDBJ whole genome shotgun (WGS) entry which is preliminary data.</text>
</comment>
<gene>
    <name evidence="10" type="primary">eda</name>
    <name evidence="10" type="ORF">EM848_05585</name>
    <name evidence="9" type="ORF">EMO90_08045</name>
</gene>
<dbReference type="InterPro" id="IPR013785">
    <property type="entry name" value="Aldolase_TIM"/>
</dbReference>
<dbReference type="Gene3D" id="3.20.20.70">
    <property type="entry name" value="Aldolase class I"/>
    <property type="match status" value="1"/>
</dbReference>
<reference evidence="11 12" key="1">
    <citation type="journal article" date="2019" name="Syst. Appl. Microbiol.">
        <title>Characterization of Bifidobacterium species in feaces of the Egyptian fruit bat: Description of B. vespertilionis sp. nov. and B. rousetti sp. nov.</title>
        <authorList>
            <person name="Modesto M."/>
            <person name="Satti M."/>
            <person name="Watanabe K."/>
            <person name="Puglisi E."/>
            <person name="Morelli L."/>
            <person name="Huang C.-H."/>
            <person name="Liou J.-S."/>
            <person name="Miyashita M."/>
            <person name="Tamura T."/>
            <person name="Saito S."/>
            <person name="Mori K."/>
            <person name="Huang L."/>
            <person name="Sciavilla P."/>
            <person name="Sandri C."/>
            <person name="Spiezio C."/>
            <person name="Vitali F."/>
            <person name="Cavalieri D."/>
            <person name="Perpetuini G."/>
            <person name="Tofalo R."/>
            <person name="Bonetti A."/>
            <person name="Arita M."/>
            <person name="Mattarelli P."/>
        </authorList>
    </citation>
    <scope>NUCLEOTIDE SEQUENCE [LARGE SCALE GENOMIC DNA]</scope>
    <source>
        <strain evidence="9 12">RST16</strain>
        <strain evidence="10 11">RST8</strain>
    </source>
</reference>
<dbReference type="RefSeq" id="WP_150353948.1">
    <property type="nucleotide sequence ID" value="NZ_JAFEJW010000017.1"/>
</dbReference>
<evidence type="ECO:0000256" key="4">
    <source>
        <dbReference type="ARBA" id="ARBA00011233"/>
    </source>
</evidence>
<evidence type="ECO:0000256" key="5">
    <source>
        <dbReference type="ARBA" id="ARBA00013063"/>
    </source>
</evidence>
<dbReference type="NCBIfam" id="TIGR01182">
    <property type="entry name" value="eda"/>
    <property type="match status" value="1"/>
</dbReference>
<evidence type="ECO:0000313" key="11">
    <source>
        <dbReference type="Proteomes" id="UP000345527"/>
    </source>
</evidence>
<sequence length="221" mass="23149">MAVTKSEELLPYLEQLGVVPLVTLHSLEEAVPLANALEEGGVPVAEVTFRSPFCIDGMKKIAAEVPGVTLVAGTVHTLDQAKASIDAGAKGLVTPAFTEEIVDWALENNVPILPGTAVPSDVDKAYQRGMRYVKFFPAEAYGGVKTLKALNGPFAEMKFLPTGGVSLKNAAEYIGLKNVFAIGGSFPVPSAAQKVGDWAAVAQACKDARAIVEPIIASKNA</sequence>
<dbReference type="InterPro" id="IPR031337">
    <property type="entry name" value="KDPG/KHG_AS_1"/>
</dbReference>
<evidence type="ECO:0000256" key="6">
    <source>
        <dbReference type="ARBA" id="ARBA00023239"/>
    </source>
</evidence>
<dbReference type="PANTHER" id="PTHR30246:SF1">
    <property type="entry name" value="2-DEHYDRO-3-DEOXY-6-PHOSPHOGALACTONATE ALDOLASE-RELATED"/>
    <property type="match status" value="1"/>
</dbReference>
<accession>A0A5J5E2Y1</accession>
<evidence type="ECO:0000256" key="3">
    <source>
        <dbReference type="ARBA" id="ARBA00006906"/>
    </source>
</evidence>
<dbReference type="PROSITE" id="PS00160">
    <property type="entry name" value="ALDOLASE_KDPG_KHG_2"/>
    <property type="match status" value="1"/>
</dbReference>
<evidence type="ECO:0000256" key="2">
    <source>
        <dbReference type="ARBA" id="ARBA00004736"/>
    </source>
</evidence>
<keyword evidence="12" id="KW-1185">Reference proteome</keyword>
<dbReference type="EMBL" id="RZNZ01000010">
    <property type="protein sequence ID" value="KAA8819577.1"/>
    <property type="molecule type" value="Genomic_DNA"/>
</dbReference>
<proteinExistence type="inferred from homology"/>
<evidence type="ECO:0000256" key="1">
    <source>
        <dbReference type="ARBA" id="ARBA00000654"/>
    </source>
</evidence>
<evidence type="ECO:0000313" key="12">
    <source>
        <dbReference type="Proteomes" id="UP000374630"/>
    </source>
</evidence>